<dbReference type="PROSITE" id="PS51352">
    <property type="entry name" value="THIOREDOXIN_2"/>
    <property type="match status" value="1"/>
</dbReference>
<organism evidence="8 9">
    <name type="scientific">Tenacibaculum aiptasiae</name>
    <dbReference type="NCBI Taxonomy" id="426481"/>
    <lineage>
        <taxon>Bacteria</taxon>
        <taxon>Pseudomonadati</taxon>
        <taxon>Bacteroidota</taxon>
        <taxon>Flavobacteriia</taxon>
        <taxon>Flavobacteriales</taxon>
        <taxon>Flavobacteriaceae</taxon>
        <taxon>Tenacibaculum</taxon>
    </lineage>
</organism>
<comment type="caution">
    <text evidence="8">The sequence shown here is derived from an EMBL/GenBank/DDBJ whole genome shotgun (WGS) entry which is preliminary data.</text>
</comment>
<dbReference type="PANTHER" id="PTHR42852">
    <property type="entry name" value="THIOL:DISULFIDE INTERCHANGE PROTEIN DSBE"/>
    <property type="match status" value="1"/>
</dbReference>
<evidence type="ECO:0000313" key="9">
    <source>
        <dbReference type="Proteomes" id="UP000467305"/>
    </source>
</evidence>
<keyword evidence="3" id="KW-1015">Disulfide bond</keyword>
<keyword evidence="2" id="KW-0201">Cytochrome c-type biogenesis</keyword>
<feature type="signal peptide" evidence="6">
    <location>
        <begin position="1"/>
        <end position="18"/>
    </location>
</feature>
<evidence type="ECO:0000256" key="3">
    <source>
        <dbReference type="ARBA" id="ARBA00023157"/>
    </source>
</evidence>
<dbReference type="GO" id="GO:0030313">
    <property type="term" value="C:cell envelope"/>
    <property type="evidence" value="ECO:0007669"/>
    <property type="project" value="UniProtKB-SubCell"/>
</dbReference>
<accession>A0A7J5AMR3</accession>
<comment type="subcellular location">
    <subcellularLocation>
        <location evidence="1">Cell envelope</location>
    </subcellularLocation>
</comment>
<evidence type="ECO:0000256" key="5">
    <source>
        <dbReference type="SAM" id="Coils"/>
    </source>
</evidence>
<keyword evidence="5" id="KW-0175">Coiled coil</keyword>
<feature type="domain" description="Thioredoxin" evidence="7">
    <location>
        <begin position="322"/>
        <end position="460"/>
    </location>
</feature>
<dbReference type="AlphaFoldDB" id="A0A7J5AMR3"/>
<evidence type="ECO:0000256" key="2">
    <source>
        <dbReference type="ARBA" id="ARBA00022748"/>
    </source>
</evidence>
<name>A0A7J5AMR3_9FLAO</name>
<feature type="chain" id="PRO_5029703984" evidence="6">
    <location>
        <begin position="19"/>
        <end position="461"/>
    </location>
</feature>
<proteinExistence type="predicted"/>
<dbReference type="InterPro" id="IPR013766">
    <property type="entry name" value="Thioredoxin_domain"/>
</dbReference>
<dbReference type="PANTHER" id="PTHR42852:SF6">
    <property type="entry name" value="THIOL:DISULFIDE INTERCHANGE PROTEIN DSBE"/>
    <property type="match status" value="1"/>
</dbReference>
<evidence type="ECO:0000259" key="7">
    <source>
        <dbReference type="PROSITE" id="PS51352"/>
    </source>
</evidence>
<dbReference type="OrthoDB" id="6399635at2"/>
<dbReference type="Pfam" id="PF08534">
    <property type="entry name" value="Redoxin"/>
    <property type="match status" value="1"/>
</dbReference>
<dbReference type="EMBL" id="WAAU01000011">
    <property type="protein sequence ID" value="KAB1158863.1"/>
    <property type="molecule type" value="Genomic_DNA"/>
</dbReference>
<evidence type="ECO:0000256" key="6">
    <source>
        <dbReference type="SAM" id="SignalP"/>
    </source>
</evidence>
<dbReference type="GO" id="GO:0017004">
    <property type="term" value="P:cytochrome complex assembly"/>
    <property type="evidence" value="ECO:0007669"/>
    <property type="project" value="UniProtKB-KW"/>
</dbReference>
<gene>
    <name evidence="8" type="ORF">F7018_07090</name>
</gene>
<reference evidence="8 9" key="1">
    <citation type="submission" date="2019-09" db="EMBL/GenBank/DDBJ databases">
        <authorList>
            <person name="Cao W.R."/>
        </authorList>
    </citation>
    <scope>NUCLEOTIDE SEQUENCE [LARGE SCALE GENOMIC DNA]</scope>
    <source>
        <strain evidence="9">a4</strain>
    </source>
</reference>
<evidence type="ECO:0000313" key="8">
    <source>
        <dbReference type="EMBL" id="KAB1158863.1"/>
    </source>
</evidence>
<evidence type="ECO:0000256" key="1">
    <source>
        <dbReference type="ARBA" id="ARBA00004196"/>
    </source>
</evidence>
<feature type="coiled-coil region" evidence="5">
    <location>
        <begin position="151"/>
        <end position="178"/>
    </location>
</feature>
<sequence>MMKKLLALLILTTSIVNAQYTVKGTMTPTEKTNWVILYKIEGAKQKFVTNTTIQFDTVVVGGNKQSIGKFKFDLPSTAKPGAYRATYRNRGAGFVDFFFNKENVEFIFNPKYPDESVVFTSSRENKLYNEYLQAYAAVQKKIDENQVAYIKEENKEAKKAYKKQVKQLEDVQETYENKSEGMLVHHFIKASQRYNPSSPVDNMEDYLTTVGDNFFRYIDFKSEALFNSSFLVDRINDYVFYLNNSEDKELQQKLLRGAINKVIDELPKGKLKKSVLEFLITSLSDKRDGESVDWLFAEHYDKLPDNQKDAEFKKKILDVLRATVGRTAPDFSWEEDGKEMKLSTLNDSDKYLLVFWSTACPHCVRDVPNLYSFMNNHKNTSVISFSIENSDNNFKDWNEFKKQLPNWHNAAGTHPEYKWDNETVRAYNLLGTPSYFVLDSNKKIIATPEELEDVKKYFENH</sequence>
<dbReference type="InterPro" id="IPR013740">
    <property type="entry name" value="Redoxin"/>
</dbReference>
<dbReference type="GO" id="GO:0016491">
    <property type="term" value="F:oxidoreductase activity"/>
    <property type="evidence" value="ECO:0007669"/>
    <property type="project" value="InterPro"/>
</dbReference>
<keyword evidence="6" id="KW-0732">Signal</keyword>
<keyword evidence="9" id="KW-1185">Reference proteome</keyword>
<dbReference type="InterPro" id="IPR050553">
    <property type="entry name" value="Thioredoxin_ResA/DsbE_sf"/>
</dbReference>
<protein>
    <submittedName>
        <fullName evidence="8">Redoxin family protein</fullName>
    </submittedName>
</protein>
<dbReference type="InterPro" id="IPR036249">
    <property type="entry name" value="Thioredoxin-like_sf"/>
</dbReference>
<dbReference type="SUPFAM" id="SSF52833">
    <property type="entry name" value="Thioredoxin-like"/>
    <property type="match status" value="1"/>
</dbReference>
<dbReference type="Gene3D" id="3.40.30.10">
    <property type="entry name" value="Glutaredoxin"/>
    <property type="match status" value="1"/>
</dbReference>
<keyword evidence="4" id="KW-0676">Redox-active center</keyword>
<dbReference type="Proteomes" id="UP000467305">
    <property type="component" value="Unassembled WGS sequence"/>
</dbReference>
<evidence type="ECO:0000256" key="4">
    <source>
        <dbReference type="ARBA" id="ARBA00023284"/>
    </source>
</evidence>